<keyword evidence="9 15" id="KW-0227">DNA damage</keyword>
<keyword evidence="6 15" id="KW-0548">Nucleotidyltransferase</keyword>
<dbReference type="SUPFAM" id="SSF100879">
    <property type="entry name" value="Lesion bypass DNA polymerase (Y-family), little finger domain"/>
    <property type="match status" value="1"/>
</dbReference>
<dbReference type="PANTHER" id="PTHR11076">
    <property type="entry name" value="DNA REPAIR POLYMERASE UMUC / TRANSFERASE FAMILY MEMBER"/>
    <property type="match status" value="1"/>
</dbReference>
<protein>
    <recommendedName>
        <fullName evidence="15">DNA polymerase IV</fullName>
        <shortName evidence="15">Pol IV</shortName>
        <ecNumber evidence="15">2.7.7.7</ecNumber>
    </recommendedName>
</protein>
<keyword evidence="7 15" id="KW-0235">DNA replication</keyword>
<dbReference type="Proteomes" id="UP000654345">
    <property type="component" value="Unassembled WGS sequence"/>
</dbReference>
<comment type="function">
    <text evidence="15">Poorly processive, error-prone DNA polymerase involved in untargeted mutagenesis. Copies undamaged DNA at stalled replication forks, which arise in vivo from mismatched or misaligned primer ends. These misaligned primers can be extended by PolIV. Exhibits no 3'-5' exonuclease (proofreading) activity. May be involved in translesional synthesis, in conjunction with the beta clamp from PolIII.</text>
</comment>
<dbReference type="InterPro" id="IPR001126">
    <property type="entry name" value="UmuC"/>
</dbReference>
<evidence type="ECO:0000256" key="2">
    <source>
        <dbReference type="ARBA" id="ARBA00010945"/>
    </source>
</evidence>
<dbReference type="CDD" id="cd03586">
    <property type="entry name" value="PolY_Pol_IV_kappa"/>
    <property type="match status" value="1"/>
</dbReference>
<dbReference type="InterPro" id="IPR017961">
    <property type="entry name" value="DNA_pol_Y-fam_little_finger"/>
</dbReference>
<keyword evidence="13 15" id="KW-0234">DNA repair</keyword>
<name>A0ABQ3UYM5_9CHLR</name>
<accession>A0ABQ3UYM5</accession>
<comment type="cofactor">
    <cofactor evidence="15">
        <name>Mg(2+)</name>
        <dbReference type="ChEBI" id="CHEBI:18420"/>
    </cofactor>
    <text evidence="15">Binds 2 magnesium ions per subunit.</text>
</comment>
<gene>
    <name evidence="15 18" type="primary">dinB</name>
    <name evidence="18" type="ORF">KSB_64460</name>
</gene>
<comment type="similarity">
    <text evidence="2 15">Belongs to the DNA polymerase type-Y family.</text>
</comment>
<dbReference type="EMBL" id="BNJG01000002">
    <property type="protein sequence ID" value="GHO57971.1"/>
    <property type="molecule type" value="Genomic_DNA"/>
</dbReference>
<dbReference type="Gene3D" id="1.10.150.20">
    <property type="entry name" value="5' to 3' exonuclease, C-terminal subdomain"/>
    <property type="match status" value="1"/>
</dbReference>
<feature type="binding site" evidence="15">
    <location>
        <position position="12"/>
    </location>
    <ligand>
        <name>Mg(2+)</name>
        <dbReference type="ChEBI" id="CHEBI:18420"/>
    </ligand>
</feature>
<dbReference type="Pfam" id="PF21999">
    <property type="entry name" value="IMS_HHH_1"/>
    <property type="match status" value="1"/>
</dbReference>
<evidence type="ECO:0000256" key="13">
    <source>
        <dbReference type="ARBA" id="ARBA00023204"/>
    </source>
</evidence>
<evidence type="ECO:0000256" key="8">
    <source>
        <dbReference type="ARBA" id="ARBA00022723"/>
    </source>
</evidence>
<dbReference type="InterPro" id="IPR022880">
    <property type="entry name" value="DNApol_IV"/>
</dbReference>
<feature type="domain" description="UmuC" evidence="17">
    <location>
        <begin position="8"/>
        <end position="189"/>
    </location>
</feature>
<sequence>MSDSIRKIIHIDMDAFYASIEQRDRPELRGKPVIVGGDPNRRGVVATCSYEARRFGIHSAMPSRTAFKRCPHAIFVPPRFEVYRAVSTQIMQIFHDYTELVEPLSLDEAFLDVTHNKFDIPSATHVAREIKQRIYERTQLTASAGVSYNKFIAKLASDYKKPDGLTVITPQQASRFLESLPIQKFFGVGRVTASRFQEHGIHTGADLKSLSEERLRELFQERGSMFYRYVRGEDERSVEPIRVRKSVGKETTLAEDLALSEHEEVIRILTDLAEKVERRLVELDLQARTVVLKLRWSDFQLMTRRATLPQAFQAKEVMLHHIQDLLDQVGPQGHVRLLGVTVSQLEKRGTPAHHAPTLWDLA</sequence>
<dbReference type="Gene3D" id="3.30.70.270">
    <property type="match status" value="1"/>
</dbReference>
<feature type="site" description="Substrate discrimination" evidence="15">
    <location>
        <position position="17"/>
    </location>
</feature>
<dbReference type="Gene3D" id="3.40.1170.60">
    <property type="match status" value="1"/>
</dbReference>
<dbReference type="SUPFAM" id="SSF56672">
    <property type="entry name" value="DNA/RNA polymerases"/>
    <property type="match status" value="1"/>
</dbReference>
<keyword evidence="12 15" id="KW-0238">DNA-binding</keyword>
<dbReference type="Pfam" id="PF00817">
    <property type="entry name" value="IMS"/>
    <property type="match status" value="1"/>
</dbReference>
<keyword evidence="8 15" id="KW-0479">Metal-binding</keyword>
<dbReference type="InterPro" id="IPR043128">
    <property type="entry name" value="Rev_trsase/Diguanyl_cyclase"/>
</dbReference>
<evidence type="ECO:0000256" key="9">
    <source>
        <dbReference type="ARBA" id="ARBA00022763"/>
    </source>
</evidence>
<evidence type="ECO:0000256" key="10">
    <source>
        <dbReference type="ARBA" id="ARBA00022842"/>
    </source>
</evidence>
<dbReference type="InterPro" id="IPR036775">
    <property type="entry name" value="DNA_pol_Y-fam_lit_finger_sf"/>
</dbReference>
<comment type="catalytic activity">
    <reaction evidence="14 15">
        <text>DNA(n) + a 2'-deoxyribonucleoside 5'-triphosphate = DNA(n+1) + diphosphate</text>
        <dbReference type="Rhea" id="RHEA:22508"/>
        <dbReference type="Rhea" id="RHEA-COMP:17339"/>
        <dbReference type="Rhea" id="RHEA-COMP:17340"/>
        <dbReference type="ChEBI" id="CHEBI:33019"/>
        <dbReference type="ChEBI" id="CHEBI:61560"/>
        <dbReference type="ChEBI" id="CHEBI:173112"/>
        <dbReference type="EC" id="2.7.7.7"/>
    </reaction>
</comment>
<feature type="active site" evidence="15">
    <location>
        <position position="108"/>
    </location>
</feature>
<evidence type="ECO:0000256" key="14">
    <source>
        <dbReference type="ARBA" id="ARBA00049244"/>
    </source>
</evidence>
<organism evidence="18 19">
    <name type="scientific">Ktedonobacter robiniae</name>
    <dbReference type="NCBI Taxonomy" id="2778365"/>
    <lineage>
        <taxon>Bacteria</taxon>
        <taxon>Bacillati</taxon>
        <taxon>Chloroflexota</taxon>
        <taxon>Ktedonobacteria</taxon>
        <taxon>Ktedonobacterales</taxon>
        <taxon>Ktedonobacteraceae</taxon>
        <taxon>Ktedonobacter</taxon>
    </lineage>
</organism>
<keyword evidence="11 15" id="KW-0239">DNA-directed DNA polymerase</keyword>
<evidence type="ECO:0000256" key="11">
    <source>
        <dbReference type="ARBA" id="ARBA00022932"/>
    </source>
</evidence>
<evidence type="ECO:0000256" key="1">
    <source>
        <dbReference type="ARBA" id="ARBA00004496"/>
    </source>
</evidence>
<dbReference type="EC" id="2.7.7.7" evidence="15"/>
<evidence type="ECO:0000256" key="6">
    <source>
        <dbReference type="ARBA" id="ARBA00022695"/>
    </source>
</evidence>
<evidence type="ECO:0000259" key="17">
    <source>
        <dbReference type="PROSITE" id="PS50173"/>
    </source>
</evidence>
<dbReference type="InterPro" id="IPR043502">
    <property type="entry name" value="DNA/RNA_pol_sf"/>
</dbReference>
<dbReference type="PANTHER" id="PTHR11076:SF33">
    <property type="entry name" value="DNA POLYMERASE KAPPA"/>
    <property type="match status" value="1"/>
</dbReference>
<dbReference type="InterPro" id="IPR053848">
    <property type="entry name" value="IMS_HHH_1"/>
</dbReference>
<evidence type="ECO:0000256" key="3">
    <source>
        <dbReference type="ARBA" id="ARBA00022457"/>
    </source>
</evidence>
<feature type="binding site" evidence="15">
    <location>
        <position position="107"/>
    </location>
    <ligand>
        <name>Mg(2+)</name>
        <dbReference type="ChEBI" id="CHEBI:18420"/>
    </ligand>
</feature>
<evidence type="ECO:0000256" key="15">
    <source>
        <dbReference type="HAMAP-Rule" id="MF_01113"/>
    </source>
</evidence>
<comment type="subcellular location">
    <subcellularLocation>
        <location evidence="1 15">Cytoplasm</location>
    </subcellularLocation>
</comment>
<keyword evidence="4 15" id="KW-0963">Cytoplasm</keyword>
<evidence type="ECO:0000256" key="12">
    <source>
        <dbReference type="ARBA" id="ARBA00023125"/>
    </source>
</evidence>
<keyword evidence="10 15" id="KW-0460">Magnesium</keyword>
<keyword evidence="16" id="KW-0175">Coiled coil</keyword>
<dbReference type="NCBIfam" id="NF002677">
    <property type="entry name" value="PRK02406.1"/>
    <property type="match status" value="1"/>
</dbReference>
<dbReference type="NCBIfam" id="NF010731">
    <property type="entry name" value="PRK14133.1"/>
    <property type="match status" value="1"/>
</dbReference>
<evidence type="ECO:0000313" key="19">
    <source>
        <dbReference type="Proteomes" id="UP000654345"/>
    </source>
</evidence>
<proteinExistence type="inferred from homology"/>
<comment type="subunit">
    <text evidence="15">Monomer.</text>
</comment>
<dbReference type="Gene3D" id="3.30.1490.100">
    <property type="entry name" value="DNA polymerase, Y-family, little finger domain"/>
    <property type="match status" value="1"/>
</dbReference>
<dbReference type="HAMAP" id="MF_01113">
    <property type="entry name" value="DNApol_IV"/>
    <property type="match status" value="1"/>
</dbReference>
<reference evidence="18 19" key="1">
    <citation type="journal article" date="2021" name="Int. J. Syst. Evol. Microbiol.">
        <title>Reticulibacter mediterranei gen. nov., sp. nov., within the new family Reticulibacteraceae fam. nov., and Ktedonospora formicarum gen. nov., sp. nov., Ktedonobacter robiniae sp. nov., Dictyobacter formicarum sp. nov. and Dictyobacter arantiisoli sp. nov., belonging to the class Ktedonobacteria.</title>
        <authorList>
            <person name="Yabe S."/>
            <person name="Zheng Y."/>
            <person name="Wang C.M."/>
            <person name="Sakai Y."/>
            <person name="Abe K."/>
            <person name="Yokota A."/>
            <person name="Donadio S."/>
            <person name="Cavaletti L."/>
            <person name="Monciardini P."/>
        </authorList>
    </citation>
    <scope>NUCLEOTIDE SEQUENCE [LARGE SCALE GENOMIC DNA]</scope>
    <source>
        <strain evidence="18 19">SOSP1-30</strain>
    </source>
</reference>
<evidence type="ECO:0000256" key="4">
    <source>
        <dbReference type="ARBA" id="ARBA00022490"/>
    </source>
</evidence>
<feature type="coiled-coil region" evidence="16">
    <location>
        <begin position="259"/>
        <end position="286"/>
    </location>
</feature>
<evidence type="ECO:0000313" key="18">
    <source>
        <dbReference type="EMBL" id="GHO57971.1"/>
    </source>
</evidence>
<keyword evidence="3 15" id="KW-0515">Mutator protein</keyword>
<dbReference type="InterPro" id="IPR050116">
    <property type="entry name" value="DNA_polymerase-Y"/>
</dbReference>
<dbReference type="PROSITE" id="PS50173">
    <property type="entry name" value="UMUC"/>
    <property type="match status" value="1"/>
</dbReference>
<dbReference type="RefSeq" id="WP_201374252.1">
    <property type="nucleotide sequence ID" value="NZ_BNJG01000002.1"/>
</dbReference>
<keyword evidence="5 15" id="KW-0808">Transferase</keyword>
<evidence type="ECO:0000256" key="7">
    <source>
        <dbReference type="ARBA" id="ARBA00022705"/>
    </source>
</evidence>
<evidence type="ECO:0000256" key="16">
    <source>
        <dbReference type="SAM" id="Coils"/>
    </source>
</evidence>
<dbReference type="Pfam" id="PF11799">
    <property type="entry name" value="IMS_C"/>
    <property type="match status" value="1"/>
</dbReference>
<keyword evidence="19" id="KW-1185">Reference proteome</keyword>
<evidence type="ECO:0000256" key="5">
    <source>
        <dbReference type="ARBA" id="ARBA00022679"/>
    </source>
</evidence>
<comment type="caution">
    <text evidence="18">The sequence shown here is derived from an EMBL/GenBank/DDBJ whole genome shotgun (WGS) entry which is preliminary data.</text>
</comment>